<feature type="binding site" evidence="9">
    <location>
        <position position="73"/>
    </location>
    <ligand>
        <name>Mg(2+)</name>
        <dbReference type="ChEBI" id="CHEBI:18420"/>
    </ligand>
</feature>
<dbReference type="GO" id="GO:0004789">
    <property type="term" value="F:thiamine-phosphate diphosphorylase activity"/>
    <property type="evidence" value="ECO:0007669"/>
    <property type="project" value="UniProtKB-UniRule"/>
</dbReference>
<comment type="pathway">
    <text evidence="1 9 11">Cofactor biosynthesis; thiamine diphosphate biosynthesis; thiamine phosphate from 4-amino-2-methyl-5-diphosphomethylpyrimidine and 4-methyl-5-(2-phosphoethyl)-thiazole: step 1/1.</text>
</comment>
<feature type="binding site" evidence="9">
    <location>
        <position position="111"/>
    </location>
    <ligand>
        <name>4-amino-2-methyl-5-(diphosphooxymethyl)pyrimidine</name>
        <dbReference type="ChEBI" id="CHEBI:57841"/>
    </ligand>
</feature>
<reference evidence="13 14" key="1">
    <citation type="submission" date="2017-02" db="EMBL/GenBank/DDBJ databases">
        <authorList>
            <person name="Peterson S.W."/>
        </authorList>
    </citation>
    <scope>NUCLEOTIDE SEQUENCE [LARGE SCALE GENOMIC DNA]</scope>
    <source>
        <strain evidence="13 14">DSM 15102</strain>
    </source>
</reference>
<feature type="binding site" evidence="9">
    <location>
        <position position="92"/>
    </location>
    <ligand>
        <name>Mg(2+)</name>
        <dbReference type="ChEBI" id="CHEBI:18420"/>
    </ligand>
</feature>
<dbReference type="GO" id="GO:0005737">
    <property type="term" value="C:cytoplasm"/>
    <property type="evidence" value="ECO:0007669"/>
    <property type="project" value="TreeGrafter"/>
</dbReference>
<keyword evidence="14" id="KW-1185">Reference proteome</keyword>
<evidence type="ECO:0000256" key="3">
    <source>
        <dbReference type="ARBA" id="ARBA00022723"/>
    </source>
</evidence>
<evidence type="ECO:0000259" key="12">
    <source>
        <dbReference type="Pfam" id="PF02581"/>
    </source>
</evidence>
<evidence type="ECO:0000256" key="1">
    <source>
        <dbReference type="ARBA" id="ARBA00005165"/>
    </source>
</evidence>
<dbReference type="RefSeq" id="WP_087678359.1">
    <property type="nucleotide sequence ID" value="NZ_FUWV01000004.1"/>
</dbReference>
<dbReference type="InterPro" id="IPR022998">
    <property type="entry name" value="ThiamineP_synth_TenI"/>
</dbReference>
<dbReference type="PANTHER" id="PTHR20857">
    <property type="entry name" value="THIAMINE-PHOSPHATE PYROPHOSPHORYLASE"/>
    <property type="match status" value="1"/>
</dbReference>
<keyword evidence="4 9" id="KW-0460">Magnesium</keyword>
<feature type="binding site" evidence="9">
    <location>
        <position position="167"/>
    </location>
    <ligand>
        <name>2-[(2R,5Z)-2-carboxy-4-methylthiazol-5(2H)-ylidene]ethyl phosphate</name>
        <dbReference type="ChEBI" id="CHEBI:62899"/>
    </ligand>
</feature>
<dbReference type="Proteomes" id="UP000196365">
    <property type="component" value="Unassembled WGS sequence"/>
</dbReference>
<dbReference type="OrthoDB" id="9812206at2"/>
<keyword evidence="3 9" id="KW-0479">Metal-binding</keyword>
<evidence type="ECO:0000256" key="7">
    <source>
        <dbReference type="ARBA" id="ARBA00047851"/>
    </source>
</evidence>
<dbReference type="Gene3D" id="3.20.20.70">
    <property type="entry name" value="Aldolase class I"/>
    <property type="match status" value="1"/>
</dbReference>
<dbReference type="GO" id="GO:0009229">
    <property type="term" value="P:thiamine diphosphate biosynthetic process"/>
    <property type="evidence" value="ECO:0007669"/>
    <property type="project" value="UniProtKB-UniRule"/>
</dbReference>
<name>A0A1T4LBR6_9FIRM</name>
<dbReference type="InterPro" id="IPR013785">
    <property type="entry name" value="Aldolase_TIM"/>
</dbReference>
<dbReference type="SUPFAM" id="SSF51391">
    <property type="entry name" value="Thiamin phosphate synthase"/>
    <property type="match status" value="1"/>
</dbReference>
<feature type="binding site" evidence="9">
    <location>
        <begin position="187"/>
        <end position="188"/>
    </location>
    <ligand>
        <name>2-[(2R,5Z)-2-carboxy-4-methylthiazol-5(2H)-ylidene]ethyl phosphate</name>
        <dbReference type="ChEBI" id="CHEBI:62899"/>
    </ligand>
</feature>
<dbReference type="HAMAP" id="MF_00097">
    <property type="entry name" value="TMP_synthase"/>
    <property type="match status" value="1"/>
</dbReference>
<feature type="binding site" evidence="9">
    <location>
        <position position="72"/>
    </location>
    <ligand>
        <name>4-amino-2-methyl-5-(diphosphooxymethyl)pyrimidine</name>
        <dbReference type="ChEBI" id="CHEBI:57841"/>
    </ligand>
</feature>
<dbReference type="PANTHER" id="PTHR20857:SF15">
    <property type="entry name" value="THIAMINE-PHOSPHATE SYNTHASE"/>
    <property type="match status" value="1"/>
</dbReference>
<evidence type="ECO:0000256" key="11">
    <source>
        <dbReference type="RuleBase" id="RU004253"/>
    </source>
</evidence>
<dbReference type="UniPathway" id="UPA00060">
    <property type="reaction ID" value="UER00141"/>
</dbReference>
<dbReference type="NCBIfam" id="TIGR00693">
    <property type="entry name" value="thiE"/>
    <property type="match status" value="1"/>
</dbReference>
<proteinExistence type="inferred from homology"/>
<dbReference type="EC" id="2.5.1.3" evidence="9"/>
<comment type="catalytic activity">
    <reaction evidence="6 9 10">
        <text>4-methyl-5-(2-phosphooxyethyl)-thiazole + 4-amino-2-methyl-5-(diphosphooxymethyl)pyrimidine + H(+) = thiamine phosphate + diphosphate</text>
        <dbReference type="Rhea" id="RHEA:22328"/>
        <dbReference type="ChEBI" id="CHEBI:15378"/>
        <dbReference type="ChEBI" id="CHEBI:33019"/>
        <dbReference type="ChEBI" id="CHEBI:37575"/>
        <dbReference type="ChEBI" id="CHEBI:57841"/>
        <dbReference type="ChEBI" id="CHEBI:58296"/>
        <dbReference type="EC" id="2.5.1.3"/>
    </reaction>
</comment>
<dbReference type="GO" id="GO:0009228">
    <property type="term" value="P:thiamine biosynthetic process"/>
    <property type="evidence" value="ECO:0007669"/>
    <property type="project" value="UniProtKB-KW"/>
</dbReference>
<evidence type="ECO:0000256" key="8">
    <source>
        <dbReference type="ARBA" id="ARBA00047883"/>
    </source>
</evidence>
<evidence type="ECO:0000256" key="5">
    <source>
        <dbReference type="ARBA" id="ARBA00022977"/>
    </source>
</evidence>
<organism evidence="13 14">
    <name type="scientific">Garciella nitratireducens DSM 15102</name>
    <dbReference type="NCBI Taxonomy" id="1121911"/>
    <lineage>
        <taxon>Bacteria</taxon>
        <taxon>Bacillati</taxon>
        <taxon>Bacillota</taxon>
        <taxon>Clostridia</taxon>
        <taxon>Eubacteriales</taxon>
        <taxon>Eubacteriaceae</taxon>
        <taxon>Garciella</taxon>
    </lineage>
</organism>
<evidence type="ECO:0000313" key="14">
    <source>
        <dbReference type="Proteomes" id="UP000196365"/>
    </source>
</evidence>
<gene>
    <name evidence="9" type="primary">thiE</name>
    <name evidence="13" type="ORF">SAMN02745973_00886</name>
</gene>
<feature type="binding site" evidence="9">
    <location>
        <position position="140"/>
    </location>
    <ligand>
        <name>4-amino-2-methyl-5-(diphosphooxymethyl)pyrimidine</name>
        <dbReference type="ChEBI" id="CHEBI:57841"/>
    </ligand>
</feature>
<feature type="binding site" evidence="9">
    <location>
        <begin position="137"/>
        <end position="139"/>
    </location>
    <ligand>
        <name>2-[(2R,5Z)-2-carboxy-4-methylthiazol-5(2H)-ylidene]ethyl phosphate</name>
        <dbReference type="ChEBI" id="CHEBI:62899"/>
    </ligand>
</feature>
<accession>A0A1T4LBR6</accession>
<feature type="domain" description="Thiamine phosphate synthase/TenI" evidence="12">
    <location>
        <begin position="10"/>
        <end position="190"/>
    </location>
</feature>
<protein>
    <recommendedName>
        <fullName evidence="9">Thiamine-phosphate synthase</fullName>
        <shortName evidence="9">TP synthase</shortName>
        <shortName evidence="9">TPS</shortName>
        <ecNumber evidence="9">2.5.1.3</ecNumber>
    </recommendedName>
    <alternativeName>
        <fullName evidence="9">Thiamine-phosphate pyrophosphorylase</fullName>
        <shortName evidence="9">TMP pyrophosphorylase</shortName>
        <shortName evidence="9">TMP-PPase</shortName>
    </alternativeName>
</protein>
<evidence type="ECO:0000256" key="10">
    <source>
        <dbReference type="RuleBase" id="RU003826"/>
    </source>
</evidence>
<dbReference type="AlphaFoldDB" id="A0A1T4LBR6"/>
<dbReference type="InterPro" id="IPR034291">
    <property type="entry name" value="TMP_synthase"/>
</dbReference>
<comment type="cofactor">
    <cofactor evidence="9">
        <name>Mg(2+)</name>
        <dbReference type="ChEBI" id="CHEBI:18420"/>
    </cofactor>
    <text evidence="9">Binds 1 Mg(2+) ion per subunit.</text>
</comment>
<evidence type="ECO:0000313" key="13">
    <source>
        <dbReference type="EMBL" id="SJZ52179.1"/>
    </source>
</evidence>
<dbReference type="Pfam" id="PF02581">
    <property type="entry name" value="TMP-TENI"/>
    <property type="match status" value="1"/>
</dbReference>
<evidence type="ECO:0000256" key="6">
    <source>
        <dbReference type="ARBA" id="ARBA00047334"/>
    </source>
</evidence>
<dbReference type="FunFam" id="3.20.20.70:FF:000096">
    <property type="entry name" value="Thiamine-phosphate synthase"/>
    <property type="match status" value="1"/>
</dbReference>
<evidence type="ECO:0000256" key="4">
    <source>
        <dbReference type="ARBA" id="ARBA00022842"/>
    </source>
</evidence>
<keyword evidence="2 9" id="KW-0808">Transferase</keyword>
<keyword evidence="5 9" id="KW-0784">Thiamine biosynthesis</keyword>
<evidence type="ECO:0000256" key="9">
    <source>
        <dbReference type="HAMAP-Rule" id="MF_00097"/>
    </source>
</evidence>
<dbReference type="CDD" id="cd00564">
    <property type="entry name" value="TMP_TenI"/>
    <property type="match status" value="1"/>
</dbReference>
<dbReference type="GO" id="GO:0000287">
    <property type="term" value="F:magnesium ion binding"/>
    <property type="evidence" value="ECO:0007669"/>
    <property type="project" value="UniProtKB-UniRule"/>
</dbReference>
<comment type="function">
    <text evidence="9">Condenses 4-methyl-5-(beta-hydroxyethyl)thiazole monophosphate (THZ-P) and 2-methyl-4-amino-5-hydroxymethyl pyrimidine pyrophosphate (HMP-PP) to form thiamine monophosphate (TMP).</text>
</comment>
<evidence type="ECO:0000256" key="2">
    <source>
        <dbReference type="ARBA" id="ARBA00022679"/>
    </source>
</evidence>
<sequence length="213" mass="23532">MNVDRKSMLLYAITDRTWLGTHSLKEQVEQTIQAGATFVQLREKNISNEEFVKLAKEIKEVTDVYKIPFVINDNIRVAQIVDADGVHIGQEDMNVKEVRKILGEDKIIGVSAQTVEQAIQAQQEGADYIGTGAVFPTSTKKDADIISLDILKKICQRVSIPVVAIGGINESNVMKLKDIGISGISVISAIFSKPDIYSATKNLRMLSEQIVEE</sequence>
<feature type="binding site" evidence="9">
    <location>
        <begin position="40"/>
        <end position="44"/>
    </location>
    <ligand>
        <name>4-amino-2-methyl-5-(diphosphooxymethyl)pyrimidine</name>
        <dbReference type="ChEBI" id="CHEBI:57841"/>
    </ligand>
</feature>
<dbReference type="InterPro" id="IPR036206">
    <property type="entry name" value="ThiamineP_synth_sf"/>
</dbReference>
<comment type="catalytic activity">
    <reaction evidence="8 9 10">
        <text>2-[(2R,5Z)-2-carboxy-4-methylthiazol-5(2H)-ylidene]ethyl phosphate + 4-amino-2-methyl-5-(diphosphooxymethyl)pyrimidine + 2 H(+) = thiamine phosphate + CO2 + diphosphate</text>
        <dbReference type="Rhea" id="RHEA:47844"/>
        <dbReference type="ChEBI" id="CHEBI:15378"/>
        <dbReference type="ChEBI" id="CHEBI:16526"/>
        <dbReference type="ChEBI" id="CHEBI:33019"/>
        <dbReference type="ChEBI" id="CHEBI:37575"/>
        <dbReference type="ChEBI" id="CHEBI:57841"/>
        <dbReference type="ChEBI" id="CHEBI:62899"/>
        <dbReference type="EC" id="2.5.1.3"/>
    </reaction>
</comment>
<comment type="catalytic activity">
    <reaction evidence="7 9 10">
        <text>2-(2-carboxy-4-methylthiazol-5-yl)ethyl phosphate + 4-amino-2-methyl-5-(diphosphooxymethyl)pyrimidine + 2 H(+) = thiamine phosphate + CO2 + diphosphate</text>
        <dbReference type="Rhea" id="RHEA:47848"/>
        <dbReference type="ChEBI" id="CHEBI:15378"/>
        <dbReference type="ChEBI" id="CHEBI:16526"/>
        <dbReference type="ChEBI" id="CHEBI:33019"/>
        <dbReference type="ChEBI" id="CHEBI:37575"/>
        <dbReference type="ChEBI" id="CHEBI:57841"/>
        <dbReference type="ChEBI" id="CHEBI:62890"/>
        <dbReference type="EC" id="2.5.1.3"/>
    </reaction>
</comment>
<dbReference type="EMBL" id="FUWV01000004">
    <property type="protein sequence ID" value="SJZ52179.1"/>
    <property type="molecule type" value="Genomic_DNA"/>
</dbReference>
<comment type="similarity">
    <text evidence="9 10">Belongs to the thiamine-phosphate synthase family.</text>
</comment>